<evidence type="ECO:0000256" key="2">
    <source>
        <dbReference type="HAMAP-Rule" id="MF_00048"/>
    </source>
</evidence>
<dbReference type="InterPro" id="IPR003509">
    <property type="entry name" value="UPF0102_YraN-like"/>
</dbReference>
<protein>
    <recommendedName>
        <fullName evidence="2">UPF0102 protein BROFUL_03028</fullName>
    </recommendedName>
</protein>
<dbReference type="AlphaFoldDB" id="A0A0M2UTI3"/>
<evidence type="ECO:0000313" key="4">
    <source>
        <dbReference type="Proteomes" id="UP000034954"/>
    </source>
</evidence>
<comment type="similarity">
    <text evidence="1 2">Belongs to the UPF0102 family.</text>
</comment>
<organism evidence="3 4">
    <name type="scientific">Candidatus Brocadia fulgida</name>
    <dbReference type="NCBI Taxonomy" id="380242"/>
    <lineage>
        <taxon>Bacteria</taxon>
        <taxon>Pseudomonadati</taxon>
        <taxon>Planctomycetota</taxon>
        <taxon>Candidatus Brocadiia</taxon>
        <taxon>Candidatus Brocadiales</taxon>
        <taxon>Candidatus Brocadiaceae</taxon>
        <taxon>Candidatus Brocadia</taxon>
    </lineage>
</organism>
<dbReference type="Gene3D" id="3.40.1350.10">
    <property type="match status" value="1"/>
</dbReference>
<dbReference type="PANTHER" id="PTHR34039:SF1">
    <property type="entry name" value="UPF0102 PROTEIN YRAN"/>
    <property type="match status" value="1"/>
</dbReference>
<dbReference type="NCBIfam" id="TIGR00252">
    <property type="entry name" value="YraN family protein"/>
    <property type="match status" value="1"/>
</dbReference>
<dbReference type="Pfam" id="PF02021">
    <property type="entry name" value="UPF0102"/>
    <property type="match status" value="1"/>
</dbReference>
<accession>A0A0M2UTI3</accession>
<dbReference type="EMBL" id="LAQJ01000282">
    <property type="protein sequence ID" value="KKO18301.1"/>
    <property type="molecule type" value="Genomic_DNA"/>
</dbReference>
<dbReference type="PANTHER" id="PTHR34039">
    <property type="entry name" value="UPF0102 PROTEIN YRAN"/>
    <property type="match status" value="1"/>
</dbReference>
<dbReference type="NCBIfam" id="NF009150">
    <property type="entry name" value="PRK12497.1-3"/>
    <property type="match status" value="1"/>
</dbReference>
<name>A0A0M2UTI3_9BACT</name>
<keyword evidence="4" id="KW-1185">Reference proteome</keyword>
<gene>
    <name evidence="3" type="ORF">BROFUL_03028</name>
</gene>
<dbReference type="CDD" id="cd20736">
    <property type="entry name" value="PoNe_Nuclease"/>
    <property type="match status" value="1"/>
</dbReference>
<dbReference type="InterPro" id="IPR011335">
    <property type="entry name" value="Restrct_endonuc-II-like"/>
</dbReference>
<dbReference type="GO" id="GO:0003676">
    <property type="term" value="F:nucleic acid binding"/>
    <property type="evidence" value="ECO:0007669"/>
    <property type="project" value="InterPro"/>
</dbReference>
<sequence>MQLFCAKYVTSFIQLFKQKIAETPHTRSKGAQGELLAIKFLKKKGYTILQRNYRRRNGEIDVICYDRGTIVFVEVKTRHSDTYGPPELSVTEAKRRQIVKVASHYVANKKIEGIDLRFDVVSIFYPPDKKQPTITLFSNAFTKSNTALVRK</sequence>
<evidence type="ECO:0000313" key="3">
    <source>
        <dbReference type="EMBL" id="KKO18301.1"/>
    </source>
</evidence>
<evidence type="ECO:0000256" key="1">
    <source>
        <dbReference type="ARBA" id="ARBA00006738"/>
    </source>
</evidence>
<dbReference type="SUPFAM" id="SSF52980">
    <property type="entry name" value="Restriction endonuclease-like"/>
    <property type="match status" value="1"/>
</dbReference>
<dbReference type="HAMAP" id="MF_00048">
    <property type="entry name" value="UPF0102"/>
    <property type="match status" value="1"/>
</dbReference>
<reference evidence="3 4" key="1">
    <citation type="journal article" date="2013" name="BMC Microbiol.">
        <title>Identification of the type II cytochrome c maturation pathway in anammox bacteria by comparative genomics.</title>
        <authorList>
            <person name="Ferousi C."/>
            <person name="Speth D.R."/>
            <person name="Reimann J."/>
            <person name="Op den Camp H.J."/>
            <person name="Allen J.W."/>
            <person name="Keltjens J.T."/>
            <person name="Jetten M.S."/>
        </authorList>
    </citation>
    <scope>NUCLEOTIDE SEQUENCE [LARGE SCALE GENOMIC DNA]</scope>
    <source>
        <strain evidence="3">RU1</strain>
    </source>
</reference>
<dbReference type="Proteomes" id="UP000034954">
    <property type="component" value="Unassembled WGS sequence"/>
</dbReference>
<comment type="caution">
    <text evidence="3">The sequence shown here is derived from an EMBL/GenBank/DDBJ whole genome shotgun (WGS) entry which is preliminary data.</text>
</comment>
<dbReference type="NCBIfam" id="NF009154">
    <property type="entry name" value="PRK12497.3-3"/>
    <property type="match status" value="1"/>
</dbReference>
<proteinExistence type="inferred from homology"/>
<dbReference type="InterPro" id="IPR011856">
    <property type="entry name" value="tRNA_endonuc-like_dom_sf"/>
</dbReference>